<protein>
    <submittedName>
        <fullName evidence="2">Uncharacterized protein</fullName>
    </submittedName>
</protein>
<dbReference type="EMBL" id="CAUYUJ010003114">
    <property type="protein sequence ID" value="CAK0803954.1"/>
    <property type="molecule type" value="Genomic_DNA"/>
</dbReference>
<dbReference type="Proteomes" id="UP001189429">
    <property type="component" value="Unassembled WGS sequence"/>
</dbReference>
<reference evidence="2" key="1">
    <citation type="submission" date="2023-10" db="EMBL/GenBank/DDBJ databases">
        <authorList>
            <person name="Chen Y."/>
            <person name="Shah S."/>
            <person name="Dougan E. K."/>
            <person name="Thang M."/>
            <person name="Chan C."/>
        </authorList>
    </citation>
    <scope>NUCLEOTIDE SEQUENCE [LARGE SCALE GENOMIC DNA]</scope>
</reference>
<name>A0ABN9QGS2_9DINO</name>
<comment type="caution">
    <text evidence="2">The sequence shown here is derived from an EMBL/GenBank/DDBJ whole genome shotgun (WGS) entry which is preliminary data.</text>
</comment>
<evidence type="ECO:0000256" key="1">
    <source>
        <dbReference type="SAM" id="MobiDB-lite"/>
    </source>
</evidence>
<feature type="region of interest" description="Disordered" evidence="1">
    <location>
        <begin position="109"/>
        <end position="170"/>
    </location>
</feature>
<sequence>MFVNESSVHHLSPPGHAAAPVVYVSTSAAAHGALAGLDPERLASVSLVAGNRPHHDLLVHPVRRPLSLQQLVGGSTTGAGRRFAASVQQERLQRRRSWRALPPSARLRTAPPEATHQACAPNAKGAPSSAGQAMGGNAAASSPSGCWPRRGRFTVAPGSFGTGEAEGKGK</sequence>
<accession>A0ABN9QGS2</accession>
<evidence type="ECO:0000313" key="2">
    <source>
        <dbReference type="EMBL" id="CAK0803954.1"/>
    </source>
</evidence>
<keyword evidence="3" id="KW-1185">Reference proteome</keyword>
<proteinExistence type="predicted"/>
<evidence type="ECO:0000313" key="3">
    <source>
        <dbReference type="Proteomes" id="UP001189429"/>
    </source>
</evidence>
<gene>
    <name evidence="2" type="ORF">PCOR1329_LOCUS10910</name>
</gene>
<organism evidence="2 3">
    <name type="scientific">Prorocentrum cordatum</name>
    <dbReference type="NCBI Taxonomy" id="2364126"/>
    <lineage>
        <taxon>Eukaryota</taxon>
        <taxon>Sar</taxon>
        <taxon>Alveolata</taxon>
        <taxon>Dinophyceae</taxon>
        <taxon>Prorocentrales</taxon>
        <taxon>Prorocentraceae</taxon>
        <taxon>Prorocentrum</taxon>
    </lineage>
</organism>